<name>A0ABD2PPZ6_9PLAT</name>
<proteinExistence type="predicted"/>
<comment type="caution">
    <text evidence="1">The sequence shown here is derived from an EMBL/GenBank/DDBJ whole genome shotgun (WGS) entry which is preliminary data.</text>
</comment>
<protein>
    <submittedName>
        <fullName evidence="1">Uncharacterized protein</fullName>
    </submittedName>
</protein>
<keyword evidence="2" id="KW-1185">Reference proteome</keyword>
<sequence>MSVCFVIVLKRLLISEQNRLDGAFFPDHVANFQQAEMMGLLSTEKNNRCCNMSFLCCCCCQPDSYNG</sequence>
<dbReference type="Proteomes" id="UP001626550">
    <property type="component" value="Unassembled WGS sequence"/>
</dbReference>
<dbReference type="AlphaFoldDB" id="A0ABD2PPZ6"/>
<evidence type="ECO:0000313" key="1">
    <source>
        <dbReference type="EMBL" id="KAL3307806.1"/>
    </source>
</evidence>
<organism evidence="1 2">
    <name type="scientific">Cichlidogyrus casuarinus</name>
    <dbReference type="NCBI Taxonomy" id="1844966"/>
    <lineage>
        <taxon>Eukaryota</taxon>
        <taxon>Metazoa</taxon>
        <taxon>Spiralia</taxon>
        <taxon>Lophotrochozoa</taxon>
        <taxon>Platyhelminthes</taxon>
        <taxon>Monogenea</taxon>
        <taxon>Monopisthocotylea</taxon>
        <taxon>Dactylogyridea</taxon>
        <taxon>Ancyrocephalidae</taxon>
        <taxon>Cichlidogyrus</taxon>
    </lineage>
</organism>
<reference evidence="1 2" key="1">
    <citation type="submission" date="2024-11" db="EMBL/GenBank/DDBJ databases">
        <title>Adaptive evolution of stress response genes in parasites aligns with host niche diversity.</title>
        <authorList>
            <person name="Hahn C."/>
            <person name="Resl P."/>
        </authorList>
    </citation>
    <scope>NUCLEOTIDE SEQUENCE [LARGE SCALE GENOMIC DNA]</scope>
    <source>
        <strain evidence="1">EGGRZ-B1_66</strain>
        <tissue evidence="1">Body</tissue>
    </source>
</reference>
<gene>
    <name evidence="1" type="ORF">Ciccas_013670</name>
</gene>
<dbReference type="EMBL" id="JBJKFK010006449">
    <property type="protein sequence ID" value="KAL3307806.1"/>
    <property type="molecule type" value="Genomic_DNA"/>
</dbReference>
<accession>A0ABD2PPZ6</accession>
<evidence type="ECO:0000313" key="2">
    <source>
        <dbReference type="Proteomes" id="UP001626550"/>
    </source>
</evidence>